<organism evidence="1 2">
    <name type="scientific">Butyrivibrio proteoclasticus (strain ATCC 51982 / DSM 14932 / B316)</name>
    <name type="common">Clostridium proteoclasticum</name>
    <dbReference type="NCBI Taxonomy" id="515622"/>
    <lineage>
        <taxon>Bacteria</taxon>
        <taxon>Bacillati</taxon>
        <taxon>Bacillota</taxon>
        <taxon>Clostridia</taxon>
        <taxon>Lachnospirales</taxon>
        <taxon>Lachnospiraceae</taxon>
        <taxon>Butyrivibrio</taxon>
    </lineage>
</organism>
<dbReference type="Gene3D" id="3.20.20.80">
    <property type="entry name" value="Glycosidases"/>
    <property type="match status" value="1"/>
</dbReference>
<gene>
    <name evidence="1" type="ordered locus">bpr_I1786</name>
</gene>
<dbReference type="HOGENOM" id="CLU_040419_0_0_9"/>
<reference evidence="1 2" key="1">
    <citation type="journal article" date="2010" name="PLoS ONE">
        <title>The glycobiome of the rumen bacterium Butyrivibrio proteoclasticus B316(T) highlights adaptation to a polysaccharide-rich environment.</title>
        <authorList>
            <person name="Kelly W.J."/>
            <person name="Leahy S.C."/>
            <person name="Altermann E."/>
            <person name="Yeoman C.J."/>
            <person name="Dunne J.C."/>
            <person name="Kong Z."/>
            <person name="Pacheco D.M."/>
            <person name="Li D."/>
            <person name="Noel S.J."/>
            <person name="Moon C.D."/>
            <person name="Cookson A.L."/>
            <person name="Attwood G.T."/>
        </authorList>
    </citation>
    <scope>NUCLEOTIDE SEQUENCE [LARGE SCALE GENOMIC DNA]</scope>
    <source>
        <strain evidence="2">ATCC 51982 / DSM 14932 / B316</strain>
    </source>
</reference>
<dbReference type="eggNOG" id="COG1874">
    <property type="taxonomic scope" value="Bacteria"/>
</dbReference>
<dbReference type="AlphaFoldDB" id="E0RVA3"/>
<name>E0RVA3_BUTPB</name>
<dbReference type="SUPFAM" id="SSF51445">
    <property type="entry name" value="(Trans)glycosidases"/>
    <property type="match status" value="1"/>
</dbReference>
<evidence type="ECO:0000313" key="1">
    <source>
        <dbReference type="EMBL" id="ADL34522.1"/>
    </source>
</evidence>
<dbReference type="InterPro" id="IPR017853">
    <property type="entry name" value="GH"/>
</dbReference>
<evidence type="ECO:0000313" key="2">
    <source>
        <dbReference type="Proteomes" id="UP000001299"/>
    </source>
</evidence>
<dbReference type="Proteomes" id="UP000001299">
    <property type="component" value="Chromosome 1"/>
</dbReference>
<dbReference type="KEGG" id="bpb:bpr_I1786"/>
<accession>E0RVA3</accession>
<protein>
    <submittedName>
        <fullName evidence="1">Uncharacterized protein</fullName>
    </submittedName>
</protein>
<dbReference type="STRING" id="515622.bpr_I1786"/>
<dbReference type="EMBL" id="CP001810">
    <property type="protein sequence ID" value="ADL34522.1"/>
    <property type="molecule type" value="Genomic_DNA"/>
</dbReference>
<proteinExistence type="predicted"/>
<keyword evidence="2" id="KW-1185">Reference proteome</keyword>
<sequence length="454" mass="51724">MYIRNLTGTTYKYKEGTEAIMNPYIGYAPDTNSESLCDKSSLIYCEITWADLEPTEGEYNWDLYDKFHNLDKWRALGKNMVLRFVCDKPGDEEHMDIPVWLYDKTGDGEFYDMQYGKGYCPDYNNEVFIAEHEKVIKEIADHFRHDSLLTYVEIGSLGHWGEWHTYYMAGLPQMPQTAVRARYVKHYSDNFDYCKLLMRRPFAELPDGAGVFNDMTGISHDTSAFLKWIEEGGEYNETGEKDALKAVPEIWNTAPVGGEFASSVPISTMLGSDYDQTVDLLQKSHMSFIGPMVPYTKRENLEFMEAADSILKYVGYRYRISELNIRKSIGRDTVELTATFTNDGVCPIYFDCVPCLYVDLPEDSGISFEGKEGVKASAGTEAEGMMVYRLNIDLKTMLTGQQAQAIVHIPKEVLKCPGARIYAAIEEGIIGEPSIKLDMDAERKKDLTLLWEKE</sequence>